<feature type="chain" id="PRO_5041986431" description="Prolyl 4-hydroxylase alpha subunit Fe(2+) 2OG dioxygenase domain-containing protein" evidence="1">
    <location>
        <begin position="17"/>
        <end position="426"/>
    </location>
</feature>
<gene>
    <name evidence="2" type="ORF">CYCCA115_LOCUS19388</name>
</gene>
<evidence type="ECO:0000313" key="2">
    <source>
        <dbReference type="EMBL" id="CAJ1961821.1"/>
    </source>
</evidence>
<reference evidence="2" key="1">
    <citation type="submission" date="2023-08" db="EMBL/GenBank/DDBJ databases">
        <authorList>
            <person name="Audoor S."/>
            <person name="Bilcke G."/>
        </authorList>
    </citation>
    <scope>NUCLEOTIDE SEQUENCE</scope>
</reference>
<dbReference type="EMBL" id="CAKOGP040002091">
    <property type="protein sequence ID" value="CAJ1961821.1"/>
    <property type="molecule type" value="Genomic_DNA"/>
</dbReference>
<feature type="signal peptide" evidence="1">
    <location>
        <begin position="1"/>
        <end position="16"/>
    </location>
</feature>
<proteinExistence type="predicted"/>
<protein>
    <recommendedName>
        <fullName evidence="4">Prolyl 4-hydroxylase alpha subunit Fe(2+) 2OG dioxygenase domain-containing protein</fullName>
    </recommendedName>
</protein>
<dbReference type="Gene3D" id="2.60.120.620">
    <property type="entry name" value="q2cbj1_9rhob like domain"/>
    <property type="match status" value="1"/>
</dbReference>
<comment type="caution">
    <text evidence="2">The sequence shown here is derived from an EMBL/GenBank/DDBJ whole genome shotgun (WGS) entry which is preliminary data.</text>
</comment>
<name>A0AAD2PWR8_9STRA</name>
<dbReference type="SUPFAM" id="SSF51197">
    <property type="entry name" value="Clavaminate synthase-like"/>
    <property type="match status" value="1"/>
</dbReference>
<keyword evidence="1" id="KW-0732">Signal</keyword>
<dbReference type="Proteomes" id="UP001295423">
    <property type="component" value="Unassembled WGS sequence"/>
</dbReference>
<evidence type="ECO:0000313" key="3">
    <source>
        <dbReference type="Proteomes" id="UP001295423"/>
    </source>
</evidence>
<keyword evidence="3" id="KW-1185">Reference proteome</keyword>
<dbReference type="AlphaFoldDB" id="A0AAD2PWR8"/>
<organism evidence="2 3">
    <name type="scientific">Cylindrotheca closterium</name>
    <dbReference type="NCBI Taxonomy" id="2856"/>
    <lineage>
        <taxon>Eukaryota</taxon>
        <taxon>Sar</taxon>
        <taxon>Stramenopiles</taxon>
        <taxon>Ochrophyta</taxon>
        <taxon>Bacillariophyta</taxon>
        <taxon>Bacillariophyceae</taxon>
        <taxon>Bacillariophycidae</taxon>
        <taxon>Bacillariales</taxon>
        <taxon>Bacillariaceae</taxon>
        <taxon>Cylindrotheca</taxon>
    </lineage>
</organism>
<evidence type="ECO:0000256" key="1">
    <source>
        <dbReference type="SAM" id="SignalP"/>
    </source>
</evidence>
<evidence type="ECO:0008006" key="4">
    <source>
        <dbReference type="Google" id="ProtNLM"/>
    </source>
</evidence>
<accession>A0AAD2PWR8</accession>
<sequence length="426" mass="48714">MRRLQVYLMAIILVNSLQHSAVVVYSQAEETDIDFPPLIDSDDISYFFEDGDLDGLHWALTNIFYRGERNPDEKVIKHKLPNQLIARGGGSTYTTQYKLLHDLEQTEYLAKHLAEKSRTDMEEAVKKNNEEKAKFFGTTIAPIYHALLEKLPPLHELERTGGLYPFEVADYAAGLDSIYNKALHQTNFDELRDQSTGELIPLLNPDLDVASIEASFRSEGVVVIDNVLTPKALERIRQLMLESTVFFQTKMPLKFGGYVGAYIDDGLHDRILLQLAFELYEKLPTIMKGHFLKYLWAYKYDSEYTGINLHADQAAVNVNLWLTPDEANLDPNSGGLVVFTAKPPADWDFARFNTDTEEVHDLLLKPTNYDNVTVPHRQNRAVLFDSALFHQTDEYSFKKGYENRRINLTFLYGEMQKQGVSQSSEL</sequence>